<protein>
    <recommendedName>
        <fullName evidence="1">DUF7054 domain-containing protein</fullName>
    </recommendedName>
</protein>
<accession>A0A2K2B5K5</accession>
<proteinExistence type="predicted"/>
<dbReference type="AlphaFoldDB" id="A0A2K2B5K5"/>
<dbReference type="InterPro" id="IPR040358">
    <property type="entry name" value="At4g22758-like"/>
</dbReference>
<gene>
    <name evidence="2" type="ORF">POPTR_003G116300</name>
</gene>
<dbReference type="PANTHER" id="PTHR33270:SF7">
    <property type="entry name" value="SNRNP25 UBIQUITIN-LIKE DOMAIN-CONTAINING PROTEIN"/>
    <property type="match status" value="1"/>
</dbReference>
<dbReference type="Proteomes" id="UP000006729">
    <property type="component" value="Chromosome 3"/>
</dbReference>
<dbReference type="PANTHER" id="PTHR33270">
    <property type="entry name" value="BNAC05G50380D PROTEIN"/>
    <property type="match status" value="1"/>
</dbReference>
<dbReference type="STRING" id="3694.A0A2K2B5K5"/>
<dbReference type="Gramene" id="Potri.003G116300.1.v4.1">
    <property type="protein sequence ID" value="Potri.003G116300.1.v4.1"/>
    <property type="gene ID" value="Potri.003G116300.v4.1"/>
</dbReference>
<feature type="domain" description="DUF7054" evidence="1">
    <location>
        <begin position="67"/>
        <end position="149"/>
    </location>
</feature>
<reference evidence="2 3" key="1">
    <citation type="journal article" date="2006" name="Science">
        <title>The genome of black cottonwood, Populus trichocarpa (Torr. &amp; Gray).</title>
        <authorList>
            <person name="Tuskan G.A."/>
            <person name="Difazio S."/>
            <person name="Jansson S."/>
            <person name="Bohlmann J."/>
            <person name="Grigoriev I."/>
            <person name="Hellsten U."/>
            <person name="Putnam N."/>
            <person name="Ralph S."/>
            <person name="Rombauts S."/>
            <person name="Salamov A."/>
            <person name="Schein J."/>
            <person name="Sterck L."/>
            <person name="Aerts A."/>
            <person name="Bhalerao R.R."/>
            <person name="Bhalerao R.P."/>
            <person name="Blaudez D."/>
            <person name="Boerjan W."/>
            <person name="Brun A."/>
            <person name="Brunner A."/>
            <person name="Busov V."/>
            <person name="Campbell M."/>
            <person name="Carlson J."/>
            <person name="Chalot M."/>
            <person name="Chapman J."/>
            <person name="Chen G.L."/>
            <person name="Cooper D."/>
            <person name="Coutinho P.M."/>
            <person name="Couturier J."/>
            <person name="Covert S."/>
            <person name="Cronk Q."/>
            <person name="Cunningham R."/>
            <person name="Davis J."/>
            <person name="Degroeve S."/>
            <person name="Dejardin A."/>
            <person name="Depamphilis C."/>
            <person name="Detter J."/>
            <person name="Dirks B."/>
            <person name="Dubchak I."/>
            <person name="Duplessis S."/>
            <person name="Ehlting J."/>
            <person name="Ellis B."/>
            <person name="Gendler K."/>
            <person name="Goodstein D."/>
            <person name="Gribskov M."/>
            <person name="Grimwood J."/>
            <person name="Groover A."/>
            <person name="Gunter L."/>
            <person name="Hamberger B."/>
            <person name="Heinze B."/>
            <person name="Helariutta Y."/>
            <person name="Henrissat B."/>
            <person name="Holligan D."/>
            <person name="Holt R."/>
            <person name="Huang W."/>
            <person name="Islam-Faridi N."/>
            <person name="Jones S."/>
            <person name="Jones-Rhoades M."/>
            <person name="Jorgensen R."/>
            <person name="Joshi C."/>
            <person name="Kangasjarvi J."/>
            <person name="Karlsson J."/>
            <person name="Kelleher C."/>
            <person name="Kirkpatrick R."/>
            <person name="Kirst M."/>
            <person name="Kohler A."/>
            <person name="Kalluri U."/>
            <person name="Larimer F."/>
            <person name="Leebens-Mack J."/>
            <person name="Leple J.C."/>
            <person name="Locascio P."/>
            <person name="Lou Y."/>
            <person name="Lucas S."/>
            <person name="Martin F."/>
            <person name="Montanini B."/>
            <person name="Napoli C."/>
            <person name="Nelson D.R."/>
            <person name="Nelson C."/>
            <person name="Nieminen K."/>
            <person name="Nilsson O."/>
            <person name="Pereda V."/>
            <person name="Peter G."/>
            <person name="Philippe R."/>
            <person name="Pilate G."/>
            <person name="Poliakov A."/>
            <person name="Razumovskaya J."/>
            <person name="Richardson P."/>
            <person name="Rinaldi C."/>
            <person name="Ritland K."/>
            <person name="Rouze P."/>
            <person name="Ryaboy D."/>
            <person name="Schmutz J."/>
            <person name="Schrader J."/>
            <person name="Segerman B."/>
            <person name="Shin H."/>
            <person name="Siddiqui A."/>
            <person name="Sterky F."/>
            <person name="Terry A."/>
            <person name="Tsai C.J."/>
            <person name="Uberbacher E."/>
            <person name="Unneberg P."/>
            <person name="Vahala J."/>
            <person name="Wall K."/>
            <person name="Wessler S."/>
            <person name="Yang G."/>
            <person name="Yin T."/>
            <person name="Douglas C."/>
            <person name="Marra M."/>
            <person name="Sandberg G."/>
            <person name="Van de Peer Y."/>
            <person name="Rokhsar D."/>
        </authorList>
    </citation>
    <scope>NUCLEOTIDE SEQUENCE [LARGE SCALE GENOMIC DNA]</scope>
    <source>
        <strain evidence="3">cv. Nisqually</strain>
    </source>
</reference>
<dbReference type="InterPro" id="IPR055482">
    <property type="entry name" value="DUF7054"/>
</dbReference>
<dbReference type="EMBL" id="CM009292">
    <property type="protein sequence ID" value="PNT45062.1"/>
    <property type="molecule type" value="Genomic_DNA"/>
</dbReference>
<dbReference type="OrthoDB" id="651546at2759"/>
<evidence type="ECO:0000259" key="1">
    <source>
        <dbReference type="Pfam" id="PF23156"/>
    </source>
</evidence>
<name>A0A2K2B5K5_POPTR</name>
<evidence type="ECO:0000313" key="2">
    <source>
        <dbReference type="EMBL" id="PNT45062.1"/>
    </source>
</evidence>
<dbReference type="InParanoid" id="A0A2K2B5K5"/>
<sequence length="182" mass="20931">MTSRSPFTFRHVIESRHRRSTSERSLETFPPERYSGLVRRRGGLISVPRNLISAKQKNESSSKRVLTKLLLNVNIERSLGPVHVILSPENTVKDLVKSAIDIYVKERRRPLLEQIDPDRFELHYSQFSLESLKPDEKLINLGSRNFFLCSKPSNAVNSSCTEGTKMAIKYPFPLTKLMDFLL</sequence>
<dbReference type="SMR" id="A0A2K2B5K5"/>
<evidence type="ECO:0000313" key="3">
    <source>
        <dbReference type="Proteomes" id="UP000006729"/>
    </source>
</evidence>
<organism evidence="2 3">
    <name type="scientific">Populus trichocarpa</name>
    <name type="common">Western balsam poplar</name>
    <name type="synonym">Populus balsamifera subsp. trichocarpa</name>
    <dbReference type="NCBI Taxonomy" id="3694"/>
    <lineage>
        <taxon>Eukaryota</taxon>
        <taxon>Viridiplantae</taxon>
        <taxon>Streptophyta</taxon>
        <taxon>Embryophyta</taxon>
        <taxon>Tracheophyta</taxon>
        <taxon>Spermatophyta</taxon>
        <taxon>Magnoliopsida</taxon>
        <taxon>eudicotyledons</taxon>
        <taxon>Gunneridae</taxon>
        <taxon>Pentapetalae</taxon>
        <taxon>rosids</taxon>
        <taxon>fabids</taxon>
        <taxon>Malpighiales</taxon>
        <taxon>Salicaceae</taxon>
        <taxon>Saliceae</taxon>
        <taxon>Populus</taxon>
    </lineage>
</organism>
<dbReference type="OMA" id="APITFRH"/>
<dbReference type="Pfam" id="PF23156">
    <property type="entry name" value="DUF7054"/>
    <property type="match status" value="1"/>
</dbReference>
<keyword evidence="3" id="KW-1185">Reference proteome</keyword>